<proteinExistence type="predicted"/>
<reference evidence="1 2" key="1">
    <citation type="submission" date="2014-01" db="EMBL/GenBank/DDBJ databases">
        <title>Plasmidome dynamics in the species complex Clostridium novyi sensu lato converts strains of independent lineages into distinctly different pathogens.</title>
        <authorList>
            <person name="Skarin H."/>
            <person name="Segerman B."/>
        </authorList>
    </citation>
    <scope>NUCLEOTIDE SEQUENCE [LARGE SCALE GENOMIC DNA]</scope>
    <source>
        <strain evidence="1 2">DC5</strain>
    </source>
</reference>
<dbReference type="Proteomes" id="UP000030014">
    <property type="component" value="Unassembled WGS sequence"/>
</dbReference>
<protein>
    <submittedName>
        <fullName evidence="1">Uncharacterized protein</fullName>
    </submittedName>
</protein>
<organism evidence="1 2">
    <name type="scientific">Clostridium botulinum C/D str. DC5</name>
    <dbReference type="NCBI Taxonomy" id="1443128"/>
    <lineage>
        <taxon>Bacteria</taxon>
        <taxon>Bacillati</taxon>
        <taxon>Bacillota</taxon>
        <taxon>Clostridia</taxon>
        <taxon>Eubacteriales</taxon>
        <taxon>Clostridiaceae</taxon>
        <taxon>Clostridium</taxon>
    </lineage>
</organism>
<dbReference type="AlphaFoldDB" id="A0A0A0IJ91"/>
<evidence type="ECO:0000313" key="2">
    <source>
        <dbReference type="Proteomes" id="UP000030014"/>
    </source>
</evidence>
<dbReference type="RefSeq" id="WP_039237552.1">
    <property type="nucleotide sequence ID" value="NZ_JDRY01000022.1"/>
</dbReference>
<name>A0A0A0IJ91_CLOBO</name>
<evidence type="ECO:0000313" key="1">
    <source>
        <dbReference type="EMBL" id="KGN00312.1"/>
    </source>
</evidence>
<dbReference type="EMBL" id="JDRY01000022">
    <property type="protein sequence ID" value="KGN00312.1"/>
    <property type="molecule type" value="Genomic_DNA"/>
</dbReference>
<accession>A0A0A0IJ91</accession>
<comment type="caution">
    <text evidence="1">The sequence shown here is derived from an EMBL/GenBank/DDBJ whole genome shotgun (WGS) entry which is preliminary data.</text>
</comment>
<sequence>MGFFKKLKEIRNNANKLNNRGIELGATDSITLIHDEGLPIAVKTLCKIFLCSDKLVICTLGAEFNIKLHQINNSEIISTNGIKDKSGRFIENSQIKKGEKTVQTFHFVINYTNSNNEISNVVLNSGYDFLTSNKFSEKLNSLLTNKNTIIDL</sequence>
<gene>
    <name evidence="1" type="ORF">Z955_03775</name>
</gene>